<feature type="binding site" evidence="6">
    <location>
        <position position="183"/>
    </location>
    <ligand>
        <name>ATP</name>
        <dbReference type="ChEBI" id="CHEBI:30616"/>
    </ligand>
</feature>
<dbReference type="STRING" id="112090.W4GFA0"/>
<dbReference type="GeneID" id="20809924"/>
<dbReference type="GO" id="GO:0007059">
    <property type="term" value="P:chromosome segregation"/>
    <property type="evidence" value="ECO:0007669"/>
    <property type="project" value="TreeGrafter"/>
</dbReference>
<accession>W4GFA0</accession>
<keyword evidence="3 6" id="KW-0547">Nucleotide-binding</keyword>
<dbReference type="OrthoDB" id="346907at2759"/>
<evidence type="ECO:0000313" key="10">
    <source>
        <dbReference type="EMBL" id="ETV78350.1"/>
    </source>
</evidence>
<protein>
    <submittedName>
        <fullName evidence="10">Serine/threonine protein kinase</fullName>
    </submittedName>
</protein>
<name>W4GFA0_APHAT</name>
<dbReference type="RefSeq" id="XP_009831932.1">
    <property type="nucleotide sequence ID" value="XM_009833630.1"/>
</dbReference>
<dbReference type="SUPFAM" id="SSF56112">
    <property type="entry name" value="Protein kinase-like (PK-like)"/>
    <property type="match status" value="1"/>
</dbReference>
<dbReference type="InterPro" id="IPR011009">
    <property type="entry name" value="Kinase-like_dom_sf"/>
</dbReference>
<sequence length="425" mass="48018">MEIDDDILEMWTVEGPSKSKVFIDHVKAPPDQDMPSSFSKQVTTSVTVHPDMLRLRAVYLQEHQLLVGEMTSLGQDVDRQRRDLDIEELYMDQVLQQPVTCSEHEQSVRDLQERLANKRRSHKAAKIRFLQLKRNVLLQHQSEFATLPCLNGTLQLRRLLGRGASSEVWQAHCFSTDSLVAVKLSANIQNATVEFDNHKLVTAHSSRYAVPVHTLAHTTFHQREYAIMTMDCMNCDLAHYLETNGPCAPLLARHILHQLALATTYMHENNMAHGDLKPGNVLVKDVSAVTVQLTDFHLARPRYDPIDVGVNASPSYAPPEWYLLPTTADSCEAGTTYEKADVWALGVIYYQSLFTRHPMGSFSSKHELQHNMRLYSSSHPTSTSSLHFPTAIPAMDMVILARCLHPDWTARPTAMELLAMLSQLT</sequence>
<keyword evidence="5 6" id="KW-0067">ATP-binding</keyword>
<evidence type="ECO:0000256" key="8">
    <source>
        <dbReference type="SAM" id="Coils"/>
    </source>
</evidence>
<evidence type="ECO:0000256" key="4">
    <source>
        <dbReference type="ARBA" id="ARBA00022777"/>
    </source>
</evidence>
<comment type="similarity">
    <text evidence="7">Belongs to the protein kinase superfamily.</text>
</comment>
<reference evidence="10" key="1">
    <citation type="submission" date="2013-12" db="EMBL/GenBank/DDBJ databases">
        <title>The Genome Sequence of Aphanomyces astaci APO3.</title>
        <authorList>
            <consortium name="The Broad Institute Genomics Platform"/>
            <person name="Russ C."/>
            <person name="Tyler B."/>
            <person name="van West P."/>
            <person name="Dieguez-Uribeondo J."/>
            <person name="Young S.K."/>
            <person name="Zeng Q."/>
            <person name="Gargeya S."/>
            <person name="Fitzgerald M."/>
            <person name="Abouelleil A."/>
            <person name="Alvarado L."/>
            <person name="Chapman S.B."/>
            <person name="Gainer-Dewar J."/>
            <person name="Goldberg J."/>
            <person name="Griggs A."/>
            <person name="Gujja S."/>
            <person name="Hansen M."/>
            <person name="Howarth C."/>
            <person name="Imamovic A."/>
            <person name="Ireland A."/>
            <person name="Larimer J."/>
            <person name="McCowan C."/>
            <person name="Murphy C."/>
            <person name="Pearson M."/>
            <person name="Poon T.W."/>
            <person name="Priest M."/>
            <person name="Roberts A."/>
            <person name="Saif S."/>
            <person name="Shea T."/>
            <person name="Sykes S."/>
            <person name="Wortman J."/>
            <person name="Nusbaum C."/>
            <person name="Birren B."/>
        </authorList>
    </citation>
    <scope>NUCLEOTIDE SEQUENCE [LARGE SCALE GENOMIC DNA]</scope>
    <source>
        <strain evidence="10">APO3</strain>
    </source>
</reference>
<dbReference type="SMART" id="SM00220">
    <property type="entry name" value="S_TKc"/>
    <property type="match status" value="1"/>
</dbReference>
<keyword evidence="1 7" id="KW-0723">Serine/threonine-protein kinase</keyword>
<organism evidence="10">
    <name type="scientific">Aphanomyces astaci</name>
    <name type="common">Crayfish plague agent</name>
    <dbReference type="NCBI Taxonomy" id="112090"/>
    <lineage>
        <taxon>Eukaryota</taxon>
        <taxon>Sar</taxon>
        <taxon>Stramenopiles</taxon>
        <taxon>Oomycota</taxon>
        <taxon>Saprolegniomycetes</taxon>
        <taxon>Saprolegniales</taxon>
        <taxon>Verrucalvaceae</taxon>
        <taxon>Aphanomyces</taxon>
    </lineage>
</organism>
<feature type="coiled-coil region" evidence="8">
    <location>
        <begin position="101"/>
        <end position="128"/>
    </location>
</feature>
<evidence type="ECO:0000259" key="9">
    <source>
        <dbReference type="PROSITE" id="PS50011"/>
    </source>
</evidence>
<dbReference type="EMBL" id="KI913130">
    <property type="protein sequence ID" value="ETV78350.1"/>
    <property type="molecule type" value="Genomic_DNA"/>
</dbReference>
<keyword evidence="2" id="KW-0808">Transferase</keyword>
<dbReference type="AlphaFoldDB" id="W4GFA0"/>
<dbReference type="VEuPathDB" id="FungiDB:H257_07928"/>
<dbReference type="GO" id="GO:0005524">
    <property type="term" value="F:ATP binding"/>
    <property type="evidence" value="ECO:0007669"/>
    <property type="project" value="UniProtKB-UniRule"/>
</dbReference>
<dbReference type="PANTHER" id="PTHR22974">
    <property type="entry name" value="MIXED LINEAGE PROTEIN KINASE"/>
    <property type="match status" value="1"/>
</dbReference>
<dbReference type="InterPro" id="IPR017441">
    <property type="entry name" value="Protein_kinase_ATP_BS"/>
</dbReference>
<evidence type="ECO:0000256" key="2">
    <source>
        <dbReference type="ARBA" id="ARBA00022679"/>
    </source>
</evidence>
<evidence type="ECO:0000256" key="3">
    <source>
        <dbReference type="ARBA" id="ARBA00022741"/>
    </source>
</evidence>
<dbReference type="PROSITE" id="PS50011">
    <property type="entry name" value="PROTEIN_KINASE_DOM"/>
    <property type="match status" value="1"/>
</dbReference>
<keyword evidence="8" id="KW-0175">Coiled coil</keyword>
<dbReference type="InterPro" id="IPR000719">
    <property type="entry name" value="Prot_kinase_dom"/>
</dbReference>
<dbReference type="PANTHER" id="PTHR22974:SF23">
    <property type="entry name" value="TOUSLED-LIKE KINASE, ISOFORM G"/>
    <property type="match status" value="1"/>
</dbReference>
<keyword evidence="4 10" id="KW-0418">Kinase</keyword>
<evidence type="ECO:0000256" key="6">
    <source>
        <dbReference type="PROSITE-ProRule" id="PRU10141"/>
    </source>
</evidence>
<feature type="domain" description="Protein kinase" evidence="9">
    <location>
        <begin position="154"/>
        <end position="424"/>
    </location>
</feature>
<dbReference type="PROSITE" id="PS00107">
    <property type="entry name" value="PROTEIN_KINASE_ATP"/>
    <property type="match status" value="1"/>
</dbReference>
<evidence type="ECO:0000256" key="5">
    <source>
        <dbReference type="ARBA" id="ARBA00022840"/>
    </source>
</evidence>
<dbReference type="GO" id="GO:0005634">
    <property type="term" value="C:nucleus"/>
    <property type="evidence" value="ECO:0007669"/>
    <property type="project" value="TreeGrafter"/>
</dbReference>
<dbReference type="Gene3D" id="1.10.510.10">
    <property type="entry name" value="Transferase(Phosphotransferase) domain 1"/>
    <property type="match status" value="1"/>
</dbReference>
<dbReference type="GO" id="GO:0035556">
    <property type="term" value="P:intracellular signal transduction"/>
    <property type="evidence" value="ECO:0007669"/>
    <property type="project" value="TreeGrafter"/>
</dbReference>
<dbReference type="PROSITE" id="PS00108">
    <property type="entry name" value="PROTEIN_KINASE_ST"/>
    <property type="match status" value="1"/>
</dbReference>
<gene>
    <name evidence="10" type="ORF">H257_07928</name>
</gene>
<dbReference type="Pfam" id="PF00069">
    <property type="entry name" value="Pkinase"/>
    <property type="match status" value="1"/>
</dbReference>
<proteinExistence type="inferred from homology"/>
<evidence type="ECO:0000256" key="1">
    <source>
        <dbReference type="ARBA" id="ARBA00022527"/>
    </source>
</evidence>
<evidence type="ECO:0000256" key="7">
    <source>
        <dbReference type="RuleBase" id="RU000304"/>
    </source>
</evidence>
<dbReference type="GO" id="GO:0004674">
    <property type="term" value="F:protein serine/threonine kinase activity"/>
    <property type="evidence" value="ECO:0007669"/>
    <property type="project" value="UniProtKB-KW"/>
</dbReference>
<dbReference type="InterPro" id="IPR008271">
    <property type="entry name" value="Ser/Thr_kinase_AS"/>
</dbReference>